<evidence type="ECO:0000313" key="1">
    <source>
        <dbReference type="EMBL" id="KAG0454675.1"/>
    </source>
</evidence>
<name>A0A835UB40_VANPL</name>
<keyword evidence="2" id="KW-1185">Reference proteome</keyword>
<protein>
    <submittedName>
        <fullName evidence="1">Uncharacterized protein</fullName>
    </submittedName>
</protein>
<dbReference type="EMBL" id="JADCNL010000013">
    <property type="protein sequence ID" value="KAG0454675.1"/>
    <property type="molecule type" value="Genomic_DNA"/>
</dbReference>
<sequence>MLISDLGEVGYLGIGFSHLLRPMRDAKACVTDQLRQSRKLYKTQEQANQSVKKDK</sequence>
<proteinExistence type="predicted"/>
<dbReference type="Proteomes" id="UP000636800">
    <property type="component" value="Chromosome 13"/>
</dbReference>
<evidence type="ECO:0000313" key="2">
    <source>
        <dbReference type="Proteomes" id="UP000636800"/>
    </source>
</evidence>
<dbReference type="OrthoDB" id="439326at2759"/>
<accession>A0A835UB40</accession>
<organism evidence="1 2">
    <name type="scientific">Vanilla planifolia</name>
    <name type="common">Vanilla</name>
    <dbReference type="NCBI Taxonomy" id="51239"/>
    <lineage>
        <taxon>Eukaryota</taxon>
        <taxon>Viridiplantae</taxon>
        <taxon>Streptophyta</taxon>
        <taxon>Embryophyta</taxon>
        <taxon>Tracheophyta</taxon>
        <taxon>Spermatophyta</taxon>
        <taxon>Magnoliopsida</taxon>
        <taxon>Liliopsida</taxon>
        <taxon>Asparagales</taxon>
        <taxon>Orchidaceae</taxon>
        <taxon>Vanilloideae</taxon>
        <taxon>Vanilleae</taxon>
        <taxon>Vanilla</taxon>
    </lineage>
</organism>
<comment type="caution">
    <text evidence="1">The sequence shown here is derived from an EMBL/GenBank/DDBJ whole genome shotgun (WGS) entry which is preliminary data.</text>
</comment>
<gene>
    <name evidence="1" type="ORF">HPP92_023967</name>
</gene>
<reference evidence="1 2" key="1">
    <citation type="journal article" date="2020" name="Nat. Food">
        <title>A phased Vanilla planifolia genome enables genetic improvement of flavour and production.</title>
        <authorList>
            <person name="Hasing T."/>
            <person name="Tang H."/>
            <person name="Brym M."/>
            <person name="Khazi F."/>
            <person name="Huang T."/>
            <person name="Chambers A.H."/>
        </authorList>
    </citation>
    <scope>NUCLEOTIDE SEQUENCE [LARGE SCALE GENOMIC DNA]</scope>
    <source>
        <tissue evidence="1">Leaf</tissue>
    </source>
</reference>
<dbReference type="AlphaFoldDB" id="A0A835UB40"/>